<dbReference type="Proteomes" id="UP000031443">
    <property type="component" value="Unassembled WGS sequence"/>
</dbReference>
<evidence type="ECO:0000313" key="1">
    <source>
        <dbReference type="EMBL" id="EMP36876.1"/>
    </source>
</evidence>
<keyword evidence="2" id="KW-1185">Reference proteome</keyword>
<evidence type="ECO:0000313" key="2">
    <source>
        <dbReference type="Proteomes" id="UP000031443"/>
    </source>
</evidence>
<protein>
    <submittedName>
        <fullName evidence="1">Uncharacterized protein</fullName>
    </submittedName>
</protein>
<reference evidence="2" key="1">
    <citation type="journal article" date="2013" name="Nat. Genet.">
        <title>The draft genomes of soft-shell turtle and green sea turtle yield insights into the development and evolution of the turtle-specific body plan.</title>
        <authorList>
            <person name="Wang Z."/>
            <person name="Pascual-Anaya J."/>
            <person name="Zadissa A."/>
            <person name="Li W."/>
            <person name="Niimura Y."/>
            <person name="Huang Z."/>
            <person name="Li C."/>
            <person name="White S."/>
            <person name="Xiong Z."/>
            <person name="Fang D."/>
            <person name="Wang B."/>
            <person name="Ming Y."/>
            <person name="Chen Y."/>
            <person name="Zheng Y."/>
            <person name="Kuraku S."/>
            <person name="Pignatelli M."/>
            <person name="Herrero J."/>
            <person name="Beal K."/>
            <person name="Nozawa M."/>
            <person name="Li Q."/>
            <person name="Wang J."/>
            <person name="Zhang H."/>
            <person name="Yu L."/>
            <person name="Shigenobu S."/>
            <person name="Wang J."/>
            <person name="Liu J."/>
            <person name="Flicek P."/>
            <person name="Searle S."/>
            <person name="Wang J."/>
            <person name="Kuratani S."/>
            <person name="Yin Y."/>
            <person name="Aken B."/>
            <person name="Zhang G."/>
            <person name="Irie N."/>
        </authorList>
    </citation>
    <scope>NUCLEOTIDE SEQUENCE [LARGE SCALE GENOMIC DNA]</scope>
</reference>
<dbReference type="EMBL" id="KB523583">
    <property type="protein sequence ID" value="EMP36876.1"/>
    <property type="molecule type" value="Genomic_DNA"/>
</dbReference>
<sequence length="148" mass="16078">MSSVAPPSVKATADNRFVPFFRADAILVSAESAVERLTIGIERPLPLPLCSPGAMKSTSHVLYMTVVIHDFRYHSALLLVSLVLYMTAVTCRFRCNSAQLLLSRHTMASVQPAQRLCPGSRRCSAKLVIQSPLPLQLCSPADATPQQA</sequence>
<dbReference type="AlphaFoldDB" id="M7BG48"/>
<accession>M7BG48</accession>
<name>M7BG48_CHEMY</name>
<gene>
    <name evidence="1" type="ORF">UY3_05960</name>
</gene>
<proteinExistence type="predicted"/>
<organism evidence="1 2">
    <name type="scientific">Chelonia mydas</name>
    <name type="common">Green sea-turtle</name>
    <name type="synonym">Chelonia agassizi</name>
    <dbReference type="NCBI Taxonomy" id="8469"/>
    <lineage>
        <taxon>Eukaryota</taxon>
        <taxon>Metazoa</taxon>
        <taxon>Chordata</taxon>
        <taxon>Craniata</taxon>
        <taxon>Vertebrata</taxon>
        <taxon>Euteleostomi</taxon>
        <taxon>Archelosauria</taxon>
        <taxon>Testudinata</taxon>
        <taxon>Testudines</taxon>
        <taxon>Cryptodira</taxon>
        <taxon>Durocryptodira</taxon>
        <taxon>Americhelydia</taxon>
        <taxon>Chelonioidea</taxon>
        <taxon>Cheloniidae</taxon>
        <taxon>Chelonia</taxon>
    </lineage>
</organism>